<sequence>MNLCEVDLINVYRKWKRNLGVFRCFFRSSPFVSLKTYDDFILDDFRDELSDNLINKVLNNYKDDYFTIIDLEFDEILNLSVKLNNEYNIKPILNVNLLFNDFGLIGTKRNISNLINCGLSLKEIKSSKYIMIIPYERYIENINLLQVEDKLNNQYELTDEDLPESETLKKLNYKGITIITKEKVKDDLMSYIEYMKKSIDVKLVRMD</sequence>
<gene>
    <name evidence="1" type="ORF">FYJ33_08840</name>
</gene>
<accession>A0A7X2MYP6</accession>
<protein>
    <submittedName>
        <fullName evidence="1">Normocyte-binding protein</fullName>
    </submittedName>
</protein>
<comment type="caution">
    <text evidence="1">The sequence shown here is derived from an EMBL/GenBank/DDBJ whole genome shotgun (WGS) entry which is preliminary data.</text>
</comment>
<name>A0A7X2MYP6_9CLOT</name>
<evidence type="ECO:0000313" key="1">
    <source>
        <dbReference type="EMBL" id="MSR91512.1"/>
    </source>
</evidence>
<evidence type="ECO:0000313" key="2">
    <source>
        <dbReference type="Proteomes" id="UP000460287"/>
    </source>
</evidence>
<dbReference type="EMBL" id="VULX01000011">
    <property type="protein sequence ID" value="MSR91512.1"/>
    <property type="molecule type" value="Genomic_DNA"/>
</dbReference>
<reference evidence="1 2" key="1">
    <citation type="submission" date="2019-08" db="EMBL/GenBank/DDBJ databases">
        <title>In-depth cultivation of the pig gut microbiome towards novel bacterial diversity and tailored functional studies.</title>
        <authorList>
            <person name="Wylensek D."/>
            <person name="Hitch T.C.A."/>
            <person name="Clavel T."/>
        </authorList>
    </citation>
    <scope>NUCLEOTIDE SEQUENCE [LARGE SCALE GENOMIC DNA]</scope>
    <source>
        <strain evidence="1 2">WCA-383-APC-5B</strain>
    </source>
</reference>
<proteinExistence type="predicted"/>
<dbReference type="AlphaFoldDB" id="A0A7X2MYP6"/>
<dbReference type="Proteomes" id="UP000460287">
    <property type="component" value="Unassembled WGS sequence"/>
</dbReference>
<organism evidence="1 2">
    <name type="scientific">Inconstantimicrobium porci</name>
    <dbReference type="NCBI Taxonomy" id="2652291"/>
    <lineage>
        <taxon>Bacteria</taxon>
        <taxon>Bacillati</taxon>
        <taxon>Bacillota</taxon>
        <taxon>Clostridia</taxon>
        <taxon>Eubacteriales</taxon>
        <taxon>Clostridiaceae</taxon>
        <taxon>Inconstantimicrobium</taxon>
    </lineage>
</organism>
<keyword evidence="2" id="KW-1185">Reference proteome</keyword>